<keyword evidence="1" id="KW-0812">Transmembrane</keyword>
<dbReference type="KEGG" id="nak:EH165_02505"/>
<protein>
    <recommendedName>
        <fullName evidence="4">DUF4149 domain-containing protein</fullName>
    </recommendedName>
</protein>
<reference evidence="2 3" key="2">
    <citation type="submission" date="2018-12" db="EMBL/GenBank/DDBJ databases">
        <title>Nakamurella antarcticus sp. nov., isolated from Antarctica South Shetland Islands soil.</title>
        <authorList>
            <person name="Peng F."/>
        </authorList>
    </citation>
    <scope>NUCLEOTIDE SEQUENCE [LARGE SCALE GENOMIC DNA]</scope>
    <source>
        <strain evidence="2 3">S14-144</strain>
    </source>
</reference>
<accession>A0A3G8ZK18</accession>
<dbReference type="Proteomes" id="UP000268084">
    <property type="component" value="Chromosome"/>
</dbReference>
<feature type="transmembrane region" description="Helical" evidence="1">
    <location>
        <begin position="132"/>
        <end position="151"/>
    </location>
</feature>
<dbReference type="EMBL" id="CP034170">
    <property type="protein sequence ID" value="AZI57195.1"/>
    <property type="molecule type" value="Genomic_DNA"/>
</dbReference>
<evidence type="ECO:0000256" key="1">
    <source>
        <dbReference type="SAM" id="Phobius"/>
    </source>
</evidence>
<keyword evidence="1" id="KW-1133">Transmembrane helix</keyword>
<evidence type="ECO:0000313" key="2">
    <source>
        <dbReference type="EMBL" id="AZI57195.1"/>
    </source>
</evidence>
<name>A0A3G8ZK18_9ACTN</name>
<keyword evidence="3" id="KW-1185">Reference proteome</keyword>
<evidence type="ECO:0000313" key="3">
    <source>
        <dbReference type="Proteomes" id="UP000268084"/>
    </source>
</evidence>
<proteinExistence type="predicted"/>
<gene>
    <name evidence="2" type="ORF">EH165_02505</name>
</gene>
<reference evidence="2 3" key="1">
    <citation type="submission" date="2018-11" db="EMBL/GenBank/DDBJ databases">
        <authorList>
            <person name="Da X."/>
        </authorList>
    </citation>
    <scope>NUCLEOTIDE SEQUENCE [LARGE SCALE GENOMIC DNA]</scope>
    <source>
        <strain evidence="2 3">S14-144</strain>
    </source>
</reference>
<feature type="transmembrane region" description="Helical" evidence="1">
    <location>
        <begin position="83"/>
        <end position="112"/>
    </location>
</feature>
<evidence type="ECO:0008006" key="4">
    <source>
        <dbReference type="Google" id="ProtNLM"/>
    </source>
</evidence>
<dbReference type="AlphaFoldDB" id="A0A3G8ZK18"/>
<feature type="transmembrane region" description="Helical" evidence="1">
    <location>
        <begin position="49"/>
        <end position="71"/>
    </location>
</feature>
<sequence>MALARPERWALSAALVGAPAAYLLAQIIFAMVPREKSLFATLDAHSSTWLISHLLLATWLVLLIPSLAAIWQLLGRGGWGFRVVGGALTAVGIVVNGLITGVDFVLGAIAPMGRSLATSVHKRVSESVLAPLDSWDLALSLGLLVLAIGLYRTRNAPQ</sequence>
<organism evidence="2 3">
    <name type="scientific">Nakamurella antarctica</name>
    <dbReference type="NCBI Taxonomy" id="1902245"/>
    <lineage>
        <taxon>Bacteria</taxon>
        <taxon>Bacillati</taxon>
        <taxon>Actinomycetota</taxon>
        <taxon>Actinomycetes</taxon>
        <taxon>Nakamurellales</taxon>
        <taxon>Nakamurellaceae</taxon>
        <taxon>Nakamurella</taxon>
    </lineage>
</organism>
<keyword evidence="1" id="KW-0472">Membrane</keyword>
<dbReference type="RefSeq" id="WP_124797880.1">
    <property type="nucleotide sequence ID" value="NZ_CP034170.1"/>
</dbReference>